<dbReference type="EMBL" id="JYON01000014">
    <property type="protein sequence ID" value="KJH71189.1"/>
    <property type="molecule type" value="Genomic_DNA"/>
</dbReference>
<dbReference type="Proteomes" id="UP000032452">
    <property type="component" value="Unassembled WGS sequence"/>
</dbReference>
<name>A0A0D8ZRS6_9CYAN</name>
<keyword evidence="2" id="KW-1185">Reference proteome</keyword>
<gene>
    <name evidence="1" type="ORF">UH38_14385</name>
</gene>
<organism evidence="1 2">
    <name type="scientific">Aliterella atlantica CENA595</name>
    <dbReference type="NCBI Taxonomy" id="1618023"/>
    <lineage>
        <taxon>Bacteria</taxon>
        <taxon>Bacillati</taxon>
        <taxon>Cyanobacteriota</taxon>
        <taxon>Cyanophyceae</taxon>
        <taxon>Chroococcidiopsidales</taxon>
        <taxon>Aliterellaceae</taxon>
        <taxon>Aliterella</taxon>
    </lineage>
</organism>
<dbReference type="RefSeq" id="WP_045055356.1">
    <property type="nucleotide sequence ID" value="NZ_CAWMDP010000057.1"/>
</dbReference>
<evidence type="ECO:0000313" key="1">
    <source>
        <dbReference type="EMBL" id="KJH71189.1"/>
    </source>
</evidence>
<dbReference type="PATRIC" id="fig|1618023.3.peg.4926"/>
<proteinExistence type="predicted"/>
<comment type="caution">
    <text evidence="1">The sequence shown here is derived from an EMBL/GenBank/DDBJ whole genome shotgun (WGS) entry which is preliminary data.</text>
</comment>
<accession>A0A0D8ZRS6</accession>
<dbReference type="OrthoDB" id="426566at2"/>
<evidence type="ECO:0000313" key="2">
    <source>
        <dbReference type="Proteomes" id="UP000032452"/>
    </source>
</evidence>
<protein>
    <submittedName>
        <fullName evidence="1">Uncharacterized protein</fullName>
    </submittedName>
</protein>
<sequence>MTAQMMIQPSSLLPNGIEIRPVNNFNLFKFTDDLQARSDELLERNKVGLLTPEESAELAGISELSRIFTLINAMVIAQP</sequence>
<dbReference type="STRING" id="1618023.UH38_14385"/>
<dbReference type="AlphaFoldDB" id="A0A0D8ZRS6"/>
<reference evidence="1 2" key="1">
    <citation type="submission" date="2015-02" db="EMBL/GenBank/DDBJ databases">
        <title>Draft genome of a novel marine cyanobacterium (Chroococcales) isolated from South Atlantic Ocean.</title>
        <authorList>
            <person name="Rigonato J."/>
            <person name="Alvarenga D.O."/>
            <person name="Branco L.H."/>
            <person name="Varani A.M."/>
            <person name="Brandini F.P."/>
            <person name="Fiore M.F."/>
        </authorList>
    </citation>
    <scope>NUCLEOTIDE SEQUENCE [LARGE SCALE GENOMIC DNA]</scope>
    <source>
        <strain evidence="1 2">CENA595</strain>
    </source>
</reference>